<organism evidence="1 2">
    <name type="scientific">Emericella nidulans (strain FGSC A4 / ATCC 38163 / CBS 112.46 / NRRL 194 / M139)</name>
    <name type="common">Aspergillus nidulans</name>
    <dbReference type="NCBI Taxonomy" id="227321"/>
    <lineage>
        <taxon>Eukaryota</taxon>
        <taxon>Fungi</taxon>
        <taxon>Dikarya</taxon>
        <taxon>Ascomycota</taxon>
        <taxon>Pezizomycotina</taxon>
        <taxon>Eurotiomycetes</taxon>
        <taxon>Eurotiomycetidae</taxon>
        <taxon>Eurotiales</taxon>
        <taxon>Aspergillaceae</taxon>
        <taxon>Aspergillus</taxon>
        <taxon>Aspergillus subgen. Nidulantes</taxon>
    </lineage>
</organism>
<dbReference type="HOGENOM" id="CLU_2454729_0_0_1"/>
<keyword evidence="2" id="KW-1185">Reference proteome</keyword>
<dbReference type="EMBL" id="BN001305">
    <property type="protein sequence ID" value="CBF80335.1"/>
    <property type="molecule type" value="Genomic_DNA"/>
</dbReference>
<evidence type="ECO:0000313" key="1">
    <source>
        <dbReference type="EMBL" id="CBF80335.1"/>
    </source>
</evidence>
<dbReference type="Proteomes" id="UP000000560">
    <property type="component" value="Chromosome V"/>
</dbReference>
<reference evidence="2" key="1">
    <citation type="journal article" date="2005" name="Nature">
        <title>Sequencing of Aspergillus nidulans and comparative analysis with A. fumigatus and A. oryzae.</title>
        <authorList>
            <person name="Galagan J.E."/>
            <person name="Calvo S.E."/>
            <person name="Cuomo C."/>
            <person name="Ma L.J."/>
            <person name="Wortman J.R."/>
            <person name="Batzoglou S."/>
            <person name="Lee S.I."/>
            <person name="Basturkmen M."/>
            <person name="Spevak C.C."/>
            <person name="Clutterbuck J."/>
            <person name="Kapitonov V."/>
            <person name="Jurka J."/>
            <person name="Scazzocchio C."/>
            <person name="Farman M."/>
            <person name="Butler J."/>
            <person name="Purcell S."/>
            <person name="Harris S."/>
            <person name="Braus G.H."/>
            <person name="Draht O."/>
            <person name="Busch S."/>
            <person name="D'Enfert C."/>
            <person name="Bouchier C."/>
            <person name="Goldman G.H."/>
            <person name="Bell-Pedersen D."/>
            <person name="Griffiths-Jones S."/>
            <person name="Doonan J.H."/>
            <person name="Yu J."/>
            <person name="Vienken K."/>
            <person name="Pain A."/>
            <person name="Freitag M."/>
            <person name="Selker E.U."/>
            <person name="Archer D.B."/>
            <person name="Penalva M.A."/>
            <person name="Oakley B.R."/>
            <person name="Momany M."/>
            <person name="Tanaka T."/>
            <person name="Kumagai T."/>
            <person name="Asai K."/>
            <person name="Machida M."/>
            <person name="Nierman W.C."/>
            <person name="Denning D.W."/>
            <person name="Caddick M."/>
            <person name="Hynes M."/>
            <person name="Paoletti M."/>
            <person name="Fischer R."/>
            <person name="Miller B."/>
            <person name="Dyer P."/>
            <person name="Sachs M.S."/>
            <person name="Osmani S.A."/>
            <person name="Birren B.W."/>
        </authorList>
    </citation>
    <scope>NUCLEOTIDE SEQUENCE [LARGE SCALE GENOMIC DNA]</scope>
    <source>
        <strain evidence="2">FGSC A4 / ATCC 38163 / CBS 112.46 / NRRL 194 / M139</strain>
    </source>
</reference>
<gene>
    <name evidence="1" type="ORF">ANIA_11601</name>
</gene>
<proteinExistence type="predicted"/>
<dbReference type="KEGG" id="ani:ANIA_11601"/>
<evidence type="ECO:0000313" key="2">
    <source>
        <dbReference type="Proteomes" id="UP000000560"/>
    </source>
</evidence>
<sequence>MRNGFDRSPSVIRRWGSLLAAYHTTSPLATLVKLGVLYVKKNQSIFWSIEATLCGLDCSMFLENASLYEGNNAGYESNRPRKMWSRLDQ</sequence>
<dbReference type="RefSeq" id="XP_050468068.1">
    <property type="nucleotide sequence ID" value="XM_050612114.1"/>
</dbReference>
<name>C8VE29_EMENI</name>
<protein>
    <submittedName>
        <fullName evidence="1">Uncharacterized protein</fullName>
    </submittedName>
</protein>
<dbReference type="OrthoDB" id="654211at2759"/>
<reference evidence="2" key="2">
    <citation type="journal article" date="2009" name="Fungal Genet. Biol.">
        <title>The 2008 update of the Aspergillus nidulans genome annotation: a community effort.</title>
        <authorList>
            <person name="Wortman J.R."/>
            <person name="Gilsenan J.M."/>
            <person name="Joardar V."/>
            <person name="Deegan J."/>
            <person name="Clutterbuck J."/>
            <person name="Andersen M.R."/>
            <person name="Archer D."/>
            <person name="Bencina M."/>
            <person name="Braus G."/>
            <person name="Coutinho P."/>
            <person name="von Dohren H."/>
            <person name="Doonan J."/>
            <person name="Driessen A.J."/>
            <person name="Durek P."/>
            <person name="Espeso E."/>
            <person name="Fekete E."/>
            <person name="Flipphi M."/>
            <person name="Estrada C.G."/>
            <person name="Geysens S."/>
            <person name="Goldman G."/>
            <person name="de Groot P.W."/>
            <person name="Hansen K."/>
            <person name="Harris S.D."/>
            <person name="Heinekamp T."/>
            <person name="Helmstaedt K."/>
            <person name="Henrissat B."/>
            <person name="Hofmann G."/>
            <person name="Homan T."/>
            <person name="Horio T."/>
            <person name="Horiuchi H."/>
            <person name="James S."/>
            <person name="Jones M."/>
            <person name="Karaffa L."/>
            <person name="Karanyi Z."/>
            <person name="Kato M."/>
            <person name="Keller N."/>
            <person name="Kelly D.E."/>
            <person name="Kiel J.A."/>
            <person name="Kim J.M."/>
            <person name="van der Klei I.J."/>
            <person name="Klis F.M."/>
            <person name="Kovalchuk A."/>
            <person name="Krasevec N."/>
            <person name="Kubicek C.P."/>
            <person name="Liu B."/>
            <person name="Maccabe A."/>
            <person name="Meyer V."/>
            <person name="Mirabito P."/>
            <person name="Miskei M."/>
            <person name="Mos M."/>
            <person name="Mullins J."/>
            <person name="Nelson D.R."/>
            <person name="Nielsen J."/>
            <person name="Oakley B.R."/>
            <person name="Osmani S.A."/>
            <person name="Pakula T."/>
            <person name="Paszewski A."/>
            <person name="Paulsen I."/>
            <person name="Pilsyk S."/>
            <person name="Pocsi I."/>
            <person name="Punt P.J."/>
            <person name="Ram A.F."/>
            <person name="Ren Q."/>
            <person name="Robellet X."/>
            <person name="Robson G."/>
            <person name="Seiboth B."/>
            <person name="van Solingen P."/>
            <person name="Specht T."/>
            <person name="Sun J."/>
            <person name="Taheri-Talesh N."/>
            <person name="Takeshita N."/>
            <person name="Ussery D."/>
            <person name="vanKuyk P.A."/>
            <person name="Visser H."/>
            <person name="van de Vondervoort P.J."/>
            <person name="de Vries R.P."/>
            <person name="Walton J."/>
            <person name="Xiang X."/>
            <person name="Xiong Y."/>
            <person name="Zeng A.P."/>
            <person name="Brandt B.W."/>
            <person name="Cornell M.J."/>
            <person name="van den Hondel C.A."/>
            <person name="Visser J."/>
            <person name="Oliver S.G."/>
            <person name="Turner G."/>
        </authorList>
    </citation>
    <scope>GENOME REANNOTATION</scope>
    <source>
        <strain evidence="2">FGSC A4 / ATCC 38163 / CBS 112.46 / NRRL 194 / M139</strain>
    </source>
</reference>
<dbReference type="AlphaFoldDB" id="C8VE29"/>
<dbReference type="InParanoid" id="C8VE29"/>
<accession>C8VE29</accession>
<dbReference type="GeneID" id="74897162"/>